<feature type="region of interest" description="Disordered" evidence="2">
    <location>
        <begin position="447"/>
        <end position="522"/>
    </location>
</feature>
<name>A0ABY7DJ01_MYAAR</name>
<feature type="region of interest" description="Disordered" evidence="2">
    <location>
        <begin position="911"/>
        <end position="1062"/>
    </location>
</feature>
<feature type="compositionally biased region" description="Basic and acidic residues" evidence="2">
    <location>
        <begin position="464"/>
        <end position="522"/>
    </location>
</feature>
<dbReference type="PANTHER" id="PTHR47080:SF2">
    <property type="entry name" value="GLUTAMINE-RICH PROTEIN 2"/>
    <property type="match status" value="1"/>
</dbReference>
<sequence>MPTSVSLAQMVDLSLGTPEIGVVNFNVMHSLLHAIIKKLNISDARTDINEHDRDFLATSKIRARSTLSDADSGRGEESEDGLSEKSAPAFRPTPYHRLEIKVEKLFQQMEELNKLPSNSELFDRATKAKVETGSDRPVADMWQYMQLKKRVDANEEGVGKLFSLIEDMMKEMKELRDANQLLQDKIKGLNVDDLKKRLQELEKVTGELNDKFALLPTPEELSQFVTWPSLEDALKGIRDDLTPQQQQERIVIEMSSQTEPPSRPGSSRPMSRVSTPGPSEQLLDILERLGRMDSDHQTLKARVDALEEELKNKLDKSAIQGLGVPAELLEQIGKLQEDLDALAAQRDKTTDAPSQKGALSLFGSVVAMVSKIRMKKHYGDTSTDTEKESSDEENIGDFMPYNMQVFEERLKVLEDRFRLFQQNIIDDSAYQSEVTDLSGWLAQMESKIQGNRDTSSPEESEVNSGKEEAKPAEKAEEAKPAEKDEEAKPAEKAEEAKEPKQEEQVDKKKKKQEESVAERLNEEAELRHELEVILDENDIQVTSSQILLSAPELQATNEKLKKMAYSLNDQLHSLRDQVFLVDQEIKRMAKGVEFALMRAKVAGGRNDMDSDALSRAQQAILQLQAEVEKLHHTTSDIIDDSKYRTKQIEDLLKYCDKLQEEKADKDYVQMEVDVTTEEINNMIKEILDKLAGHDEDWKKSYAQLAEDIDGKLDRLELDPLKEWMEARLKALNDKLKKYQQNTDWSEDDAAGIRKQLIQKFHCISCDRPVDMMPTGPIPSLPAQQGLNATKSPRPYTTFELDQIRQHAKSNNTLQHYLKTRYNSGQNVLNFERAIAEKQLASLKKSDLRAFFVHFKNDFDALSQLTQNFTNPEISDYYATPRPCGGSHTLTYPHKRNTKLTHLSHLFREEEAVTIPAPREEVDIQGHDGHIYRGRSDNNRYPQKLEARFPSTLGSNNNNNMGIKARSTSPQPHPYQPKPPQTAPIMSQQRGRPVSARTPPSPRPSSAGQALQQGSRPQSAKPSARGAEQTTVVVEQTATQQVGEPVPEQTIQLDMPSAETAVH</sequence>
<organism evidence="4 5">
    <name type="scientific">Mya arenaria</name>
    <name type="common">Soft-shell clam</name>
    <dbReference type="NCBI Taxonomy" id="6604"/>
    <lineage>
        <taxon>Eukaryota</taxon>
        <taxon>Metazoa</taxon>
        <taxon>Spiralia</taxon>
        <taxon>Lophotrochozoa</taxon>
        <taxon>Mollusca</taxon>
        <taxon>Bivalvia</taxon>
        <taxon>Autobranchia</taxon>
        <taxon>Heteroconchia</taxon>
        <taxon>Euheterodonta</taxon>
        <taxon>Imparidentia</taxon>
        <taxon>Neoheterodontei</taxon>
        <taxon>Myida</taxon>
        <taxon>Myoidea</taxon>
        <taxon>Myidae</taxon>
        <taxon>Mya</taxon>
    </lineage>
</organism>
<dbReference type="PANTHER" id="PTHR47080">
    <property type="entry name" value="CHROMOSOME 16 OPEN READING FRAME 96"/>
    <property type="match status" value="1"/>
</dbReference>
<feature type="region of interest" description="Disordered" evidence="2">
    <location>
        <begin position="66"/>
        <end position="89"/>
    </location>
</feature>
<feature type="coiled-coil region" evidence="1">
    <location>
        <begin position="289"/>
        <end position="352"/>
    </location>
</feature>
<feature type="coiled-coil region" evidence="1">
    <location>
        <begin position="165"/>
        <end position="211"/>
    </location>
</feature>
<evidence type="ECO:0000313" key="4">
    <source>
        <dbReference type="EMBL" id="WAQ96893.1"/>
    </source>
</evidence>
<evidence type="ECO:0000259" key="3">
    <source>
        <dbReference type="Pfam" id="PF16043"/>
    </source>
</evidence>
<proteinExistence type="predicted"/>
<feature type="compositionally biased region" description="Polar residues" evidence="2">
    <location>
        <begin position="951"/>
        <end position="968"/>
    </location>
</feature>
<accession>A0ABY7DJ01</accession>
<evidence type="ECO:0000256" key="2">
    <source>
        <dbReference type="SAM" id="MobiDB-lite"/>
    </source>
</evidence>
<dbReference type="Proteomes" id="UP001164746">
    <property type="component" value="Chromosome 2"/>
</dbReference>
<reference evidence="4" key="1">
    <citation type="submission" date="2022-11" db="EMBL/GenBank/DDBJ databases">
        <title>Centuries of genome instability and evolution in soft-shell clam transmissible cancer (bioRxiv).</title>
        <authorList>
            <person name="Hart S.F.M."/>
            <person name="Yonemitsu M.A."/>
            <person name="Giersch R.M."/>
            <person name="Beal B.F."/>
            <person name="Arriagada G."/>
            <person name="Davis B.W."/>
            <person name="Ostrander E.A."/>
            <person name="Goff S.P."/>
            <person name="Metzger M.J."/>
        </authorList>
    </citation>
    <scope>NUCLEOTIDE SEQUENCE</scope>
    <source>
        <strain evidence="4">MELC-2E11</strain>
        <tissue evidence="4">Siphon/mantle</tissue>
    </source>
</reference>
<dbReference type="InterPro" id="IPR032013">
    <property type="entry name" value="DUF4795"/>
</dbReference>
<keyword evidence="5" id="KW-1185">Reference proteome</keyword>
<feature type="compositionally biased region" description="Pro residues" evidence="2">
    <location>
        <begin position="970"/>
        <end position="981"/>
    </location>
</feature>
<feature type="domain" description="DUF4795" evidence="3">
    <location>
        <begin position="608"/>
        <end position="795"/>
    </location>
</feature>
<feature type="region of interest" description="Disordered" evidence="2">
    <location>
        <begin position="253"/>
        <end position="278"/>
    </location>
</feature>
<gene>
    <name evidence="4" type="ORF">MAR_029583</name>
</gene>
<feature type="coiled-coil region" evidence="1">
    <location>
        <begin position="721"/>
        <end position="748"/>
    </location>
</feature>
<dbReference type="EMBL" id="CP111013">
    <property type="protein sequence ID" value="WAQ96893.1"/>
    <property type="molecule type" value="Genomic_DNA"/>
</dbReference>
<protein>
    <submittedName>
        <fullName evidence="4">QRIC2-like protein</fullName>
    </submittedName>
</protein>
<feature type="compositionally biased region" description="Low complexity" evidence="2">
    <location>
        <begin position="1026"/>
        <end position="1041"/>
    </location>
</feature>
<feature type="compositionally biased region" description="Basic and acidic residues" evidence="2">
    <location>
        <begin position="917"/>
        <end position="946"/>
    </location>
</feature>
<evidence type="ECO:0000313" key="5">
    <source>
        <dbReference type="Proteomes" id="UP001164746"/>
    </source>
</evidence>
<feature type="compositionally biased region" description="Polar residues" evidence="2">
    <location>
        <begin position="1006"/>
        <end position="1020"/>
    </location>
</feature>
<dbReference type="Pfam" id="PF16043">
    <property type="entry name" value="DUF4795"/>
    <property type="match status" value="1"/>
</dbReference>
<evidence type="ECO:0000256" key="1">
    <source>
        <dbReference type="SAM" id="Coils"/>
    </source>
</evidence>
<keyword evidence="1" id="KW-0175">Coiled coil</keyword>